<dbReference type="Pfam" id="PF12146">
    <property type="entry name" value="Hydrolase_4"/>
    <property type="match status" value="1"/>
</dbReference>
<reference evidence="2 3" key="1">
    <citation type="journal article" date="2009" name="Appl. Environ. Microbiol.">
        <title>Three genomes from the phylum Acidobacteria provide insight into the lifestyles of these microorganisms in soils.</title>
        <authorList>
            <person name="Ward N.L."/>
            <person name="Challacombe J.F."/>
            <person name="Janssen P.H."/>
            <person name="Henrissat B."/>
            <person name="Coutinho P.M."/>
            <person name="Wu M."/>
            <person name="Xie G."/>
            <person name="Haft D.H."/>
            <person name="Sait M."/>
            <person name="Badger J."/>
            <person name="Barabote R.D."/>
            <person name="Bradley B."/>
            <person name="Brettin T.S."/>
            <person name="Brinkac L.M."/>
            <person name="Bruce D."/>
            <person name="Creasy T."/>
            <person name="Daugherty S.C."/>
            <person name="Davidsen T.M."/>
            <person name="DeBoy R.T."/>
            <person name="Detter J.C."/>
            <person name="Dodson R.J."/>
            <person name="Durkin A.S."/>
            <person name="Ganapathy A."/>
            <person name="Gwinn-Giglio M."/>
            <person name="Han C.S."/>
            <person name="Khouri H."/>
            <person name="Kiss H."/>
            <person name="Kothari S.P."/>
            <person name="Madupu R."/>
            <person name="Nelson K.E."/>
            <person name="Nelson W.C."/>
            <person name="Paulsen I."/>
            <person name="Penn K."/>
            <person name="Ren Q."/>
            <person name="Rosovitz M.J."/>
            <person name="Selengut J.D."/>
            <person name="Shrivastava S."/>
            <person name="Sullivan S.A."/>
            <person name="Tapia R."/>
            <person name="Thompson L.S."/>
            <person name="Watkins K.L."/>
            <person name="Yang Q."/>
            <person name="Yu C."/>
            <person name="Zafar N."/>
            <person name="Zhou L."/>
            <person name="Kuske C.R."/>
        </authorList>
    </citation>
    <scope>NUCLEOTIDE SEQUENCE [LARGE SCALE GENOMIC DNA]</scope>
    <source>
        <strain evidence="2 3">Ellin345</strain>
    </source>
</reference>
<protein>
    <submittedName>
        <fullName evidence="2">Alpha/beta hydrolase</fullName>
    </submittedName>
</protein>
<dbReference type="Gene3D" id="3.40.50.1820">
    <property type="entry name" value="alpha/beta hydrolase"/>
    <property type="match status" value="1"/>
</dbReference>
<keyword evidence="2" id="KW-0378">Hydrolase</keyword>
<dbReference type="STRING" id="204669.Acid345_0409"/>
<dbReference type="PANTHER" id="PTHR12277">
    <property type="entry name" value="ALPHA/BETA HYDROLASE DOMAIN-CONTAINING PROTEIN"/>
    <property type="match status" value="1"/>
</dbReference>
<dbReference type="eggNOG" id="COG1073">
    <property type="taxonomic scope" value="Bacteria"/>
</dbReference>
<proteinExistence type="predicted"/>
<evidence type="ECO:0000259" key="1">
    <source>
        <dbReference type="Pfam" id="PF12146"/>
    </source>
</evidence>
<dbReference type="AlphaFoldDB" id="Q1IUN6"/>
<dbReference type="InterPro" id="IPR022742">
    <property type="entry name" value="Hydrolase_4"/>
</dbReference>
<dbReference type="ESTHER" id="korve-q1iun6">
    <property type="family name" value="ABHD13-BEM46"/>
</dbReference>
<dbReference type="EnsemblBacteria" id="ABF39414">
    <property type="protein sequence ID" value="ABF39414"/>
    <property type="gene ID" value="Acid345_0409"/>
</dbReference>
<dbReference type="PANTHER" id="PTHR12277:SF81">
    <property type="entry name" value="PROTEIN ABHD13"/>
    <property type="match status" value="1"/>
</dbReference>
<accession>Q1IUN6</accession>
<dbReference type="GO" id="GO:0016787">
    <property type="term" value="F:hydrolase activity"/>
    <property type="evidence" value="ECO:0007669"/>
    <property type="project" value="UniProtKB-KW"/>
</dbReference>
<dbReference type="OrthoDB" id="9777090at2"/>
<evidence type="ECO:0000313" key="2">
    <source>
        <dbReference type="EMBL" id="ABF39414.1"/>
    </source>
</evidence>
<evidence type="ECO:0000313" key="3">
    <source>
        <dbReference type="Proteomes" id="UP000002432"/>
    </source>
</evidence>
<keyword evidence="3" id="KW-1185">Reference proteome</keyword>
<sequence>MSKPAQLLWKIARILLIVYAVLCLVLVFAQSHMLYFPQPVIESTPEDYNAQYEQVWIPGADNSKLYAWWLPSQDPAAPTLIYFHGNYGNVGSNAEQASRLARTCCNVLLFDYRGYGRSAGPFPSEKRIYADAEAAYNYAVTQKKVSPNHIVFYGHSLGGGVAFEMAKRHGDAAGLIAESTFTSVADRAALDPLYRFFPVRLLVHQRFDSIHKIAAIHMPMLVIAGTGDTTIPYAMSEQLYRSAPPNSELLLIPGAGHDNPAVVGGAKYIEAVKRFVSRVPAQQLSSR</sequence>
<feature type="domain" description="Serine aminopeptidase S33" evidence="1">
    <location>
        <begin position="78"/>
        <end position="190"/>
    </location>
</feature>
<gene>
    <name evidence="2" type="ordered locus">Acid345_0409</name>
</gene>
<name>Q1IUN6_KORVE</name>
<dbReference type="HOGENOM" id="CLU_029375_2_1_0"/>
<dbReference type="RefSeq" id="WP_011521216.1">
    <property type="nucleotide sequence ID" value="NC_008009.1"/>
</dbReference>
<dbReference type="Proteomes" id="UP000002432">
    <property type="component" value="Chromosome"/>
</dbReference>
<dbReference type="SUPFAM" id="SSF53474">
    <property type="entry name" value="alpha/beta-Hydrolases"/>
    <property type="match status" value="1"/>
</dbReference>
<dbReference type="EMBL" id="CP000360">
    <property type="protein sequence ID" value="ABF39414.1"/>
    <property type="molecule type" value="Genomic_DNA"/>
</dbReference>
<dbReference type="InterPro" id="IPR029058">
    <property type="entry name" value="AB_hydrolase_fold"/>
</dbReference>
<organism evidence="2 3">
    <name type="scientific">Koribacter versatilis (strain Ellin345)</name>
    <dbReference type="NCBI Taxonomy" id="204669"/>
    <lineage>
        <taxon>Bacteria</taxon>
        <taxon>Pseudomonadati</taxon>
        <taxon>Acidobacteriota</taxon>
        <taxon>Terriglobia</taxon>
        <taxon>Terriglobales</taxon>
        <taxon>Candidatus Korobacteraceae</taxon>
        <taxon>Candidatus Korobacter</taxon>
    </lineage>
</organism>
<dbReference type="KEGG" id="aba:Acid345_0409"/>